<protein>
    <submittedName>
        <fullName evidence="1">Uncharacterized protein</fullName>
    </submittedName>
</protein>
<name>A0A0F9DW37_9ZZZZ</name>
<sequence>MINILTYEQDGNLENSISLLETLQRKLRRDTGATPIGYEDLTDAIDLLNLFYLKLDKI</sequence>
<accession>A0A0F9DW37</accession>
<proteinExistence type="predicted"/>
<dbReference type="EMBL" id="LAZR01029991">
    <property type="protein sequence ID" value="KKL57936.1"/>
    <property type="molecule type" value="Genomic_DNA"/>
</dbReference>
<organism evidence="1">
    <name type="scientific">marine sediment metagenome</name>
    <dbReference type="NCBI Taxonomy" id="412755"/>
    <lineage>
        <taxon>unclassified sequences</taxon>
        <taxon>metagenomes</taxon>
        <taxon>ecological metagenomes</taxon>
    </lineage>
</organism>
<evidence type="ECO:0000313" key="1">
    <source>
        <dbReference type="EMBL" id="KKL57936.1"/>
    </source>
</evidence>
<dbReference type="AlphaFoldDB" id="A0A0F9DW37"/>
<reference evidence="1" key="1">
    <citation type="journal article" date="2015" name="Nature">
        <title>Complex archaea that bridge the gap between prokaryotes and eukaryotes.</title>
        <authorList>
            <person name="Spang A."/>
            <person name="Saw J.H."/>
            <person name="Jorgensen S.L."/>
            <person name="Zaremba-Niedzwiedzka K."/>
            <person name="Martijn J."/>
            <person name="Lind A.E."/>
            <person name="van Eijk R."/>
            <person name="Schleper C."/>
            <person name="Guy L."/>
            <person name="Ettema T.J."/>
        </authorList>
    </citation>
    <scope>NUCLEOTIDE SEQUENCE</scope>
</reference>
<gene>
    <name evidence="1" type="ORF">LCGC14_2230440</name>
</gene>
<comment type="caution">
    <text evidence="1">The sequence shown here is derived from an EMBL/GenBank/DDBJ whole genome shotgun (WGS) entry which is preliminary data.</text>
</comment>